<sequence>MALELFEKSLAILIQLSNKPKQSVRFDWIGTIYNILNRKDEALNSIESYIRDPLLSLVSPDQIKSCIIDAQNL</sequence>
<accession>A0A0F9LXG9</accession>
<protein>
    <submittedName>
        <fullName evidence="1">Uncharacterized protein</fullName>
    </submittedName>
</protein>
<evidence type="ECO:0000313" key="1">
    <source>
        <dbReference type="EMBL" id="KKM98083.1"/>
    </source>
</evidence>
<gene>
    <name evidence="1" type="ORF">LCGC14_1161580</name>
</gene>
<organism evidence="1">
    <name type="scientific">marine sediment metagenome</name>
    <dbReference type="NCBI Taxonomy" id="412755"/>
    <lineage>
        <taxon>unclassified sequences</taxon>
        <taxon>metagenomes</taxon>
        <taxon>ecological metagenomes</taxon>
    </lineage>
</organism>
<dbReference type="AlphaFoldDB" id="A0A0F9LXG9"/>
<reference evidence="1" key="1">
    <citation type="journal article" date="2015" name="Nature">
        <title>Complex archaea that bridge the gap between prokaryotes and eukaryotes.</title>
        <authorList>
            <person name="Spang A."/>
            <person name="Saw J.H."/>
            <person name="Jorgensen S.L."/>
            <person name="Zaremba-Niedzwiedzka K."/>
            <person name="Martijn J."/>
            <person name="Lind A.E."/>
            <person name="van Eijk R."/>
            <person name="Schleper C."/>
            <person name="Guy L."/>
            <person name="Ettema T.J."/>
        </authorList>
    </citation>
    <scope>NUCLEOTIDE SEQUENCE</scope>
</reference>
<proteinExistence type="predicted"/>
<comment type="caution">
    <text evidence="1">The sequence shown here is derived from an EMBL/GenBank/DDBJ whole genome shotgun (WGS) entry which is preliminary data.</text>
</comment>
<dbReference type="EMBL" id="LAZR01005669">
    <property type="protein sequence ID" value="KKM98083.1"/>
    <property type="molecule type" value="Genomic_DNA"/>
</dbReference>
<name>A0A0F9LXG9_9ZZZZ</name>